<feature type="region of interest" description="Involved in Mg(2+) ion dislocation from EF-Tu" evidence="6">
    <location>
        <begin position="79"/>
        <end position="82"/>
    </location>
</feature>
<dbReference type="EMBL" id="CP007521">
    <property type="protein sequence ID" value="AIA29456.1"/>
    <property type="molecule type" value="Genomic_DNA"/>
</dbReference>
<dbReference type="GO" id="GO:0003746">
    <property type="term" value="F:translation elongation factor activity"/>
    <property type="evidence" value="ECO:0007669"/>
    <property type="project" value="UniProtKB-UniRule"/>
</dbReference>
<evidence type="ECO:0000256" key="6">
    <source>
        <dbReference type="HAMAP-Rule" id="MF_00050"/>
    </source>
</evidence>
<comment type="subcellular location">
    <subcellularLocation>
        <location evidence="6 8">Cytoplasm</location>
    </subcellularLocation>
</comment>
<organism evidence="10 11">
    <name type="scientific">Mycoplasmopsis californica</name>
    <dbReference type="NCBI Taxonomy" id="2113"/>
    <lineage>
        <taxon>Bacteria</taxon>
        <taxon>Bacillati</taxon>
        <taxon>Mycoplasmatota</taxon>
        <taxon>Mycoplasmoidales</taxon>
        <taxon>Metamycoplasmataceae</taxon>
        <taxon>Mycoplasmopsis</taxon>
    </lineage>
</organism>
<evidence type="ECO:0000256" key="8">
    <source>
        <dbReference type="RuleBase" id="RU000643"/>
    </source>
</evidence>
<dbReference type="KEGG" id="mcr:MCFN_01555"/>
<dbReference type="PROSITE" id="PS01127">
    <property type="entry name" value="EF_TS_2"/>
    <property type="match status" value="1"/>
</dbReference>
<keyword evidence="3 6" id="KW-0251">Elongation factor</keyword>
<sequence>MANQLALIKEVRERTGGGMIDVKKALEASEWDVEKAIIWLKSNGKIKAAKKAGRVSAEGLVAVASKDNKAIMLEVNSETDFVAKNEDFRKLVERFSSILLNSQAQTVEEFLAVKEGSETVESILEDATATIGEKLSIRRFERIQASEGETIGAFAHVNGQIAALVKVEGSNEEVARNVAMHTAAMKPEFIFVEEVPAERIETFKAEFVKPANFDSKPANIQENIINGSLNKKLADIVLVKQGFMMEESVSIEKYLSQHNLELIKAVRYGVGEGIEKRQDDFAAEVEAQMAKAKQ</sequence>
<evidence type="ECO:0000256" key="7">
    <source>
        <dbReference type="RuleBase" id="RU000642"/>
    </source>
</evidence>
<dbReference type="CDD" id="cd14275">
    <property type="entry name" value="UBA_EF-Ts"/>
    <property type="match status" value="1"/>
</dbReference>
<protein>
    <recommendedName>
        <fullName evidence="2 6">Elongation factor Ts</fullName>
        <shortName evidence="6">EF-Ts</shortName>
    </recommendedName>
</protein>
<dbReference type="PANTHER" id="PTHR11741">
    <property type="entry name" value="ELONGATION FACTOR TS"/>
    <property type="match status" value="1"/>
</dbReference>
<dbReference type="HAMAP" id="MF_00050">
    <property type="entry name" value="EF_Ts"/>
    <property type="match status" value="1"/>
</dbReference>
<evidence type="ECO:0000259" key="9">
    <source>
        <dbReference type="Pfam" id="PF00889"/>
    </source>
</evidence>
<evidence type="ECO:0000256" key="4">
    <source>
        <dbReference type="ARBA" id="ARBA00022917"/>
    </source>
</evidence>
<dbReference type="InterPro" id="IPR014039">
    <property type="entry name" value="Transl_elong_EFTs/EF1B_dimer"/>
</dbReference>
<accession>A0A059XVU6</accession>
<name>A0A059XVU6_9BACT</name>
<dbReference type="InterPro" id="IPR009060">
    <property type="entry name" value="UBA-like_sf"/>
</dbReference>
<dbReference type="AlphaFoldDB" id="A0A059XVU6"/>
<dbReference type="InterPro" id="IPR018101">
    <property type="entry name" value="Transl_elong_Ts_CS"/>
</dbReference>
<keyword evidence="6" id="KW-0963">Cytoplasm</keyword>
<dbReference type="SUPFAM" id="SSF54713">
    <property type="entry name" value="Elongation factor Ts (EF-Ts), dimerisation domain"/>
    <property type="match status" value="2"/>
</dbReference>
<dbReference type="GO" id="GO:0005737">
    <property type="term" value="C:cytoplasm"/>
    <property type="evidence" value="ECO:0007669"/>
    <property type="project" value="UniProtKB-SubCell"/>
</dbReference>
<gene>
    <name evidence="6 10" type="primary">tsf</name>
    <name evidence="10" type="ORF">MCFN_01555</name>
</gene>
<comment type="function">
    <text evidence="5 6 7">Associates with the EF-Tu.GDP complex and induces the exchange of GDP to GTP. It remains bound to the aminoacyl-tRNA.EF-Tu.GTP complex up to the GTP hydrolysis stage on the ribosome.</text>
</comment>
<dbReference type="eggNOG" id="COG0264">
    <property type="taxonomic scope" value="Bacteria"/>
</dbReference>
<evidence type="ECO:0000313" key="11">
    <source>
        <dbReference type="Proteomes" id="UP000027088"/>
    </source>
</evidence>
<dbReference type="NCBIfam" id="TIGR00116">
    <property type="entry name" value="tsf"/>
    <property type="match status" value="1"/>
</dbReference>
<keyword evidence="11" id="KW-1185">Reference proteome</keyword>
<dbReference type="Gene3D" id="3.30.479.20">
    <property type="entry name" value="Elongation factor Ts, dimerisation domain"/>
    <property type="match status" value="2"/>
</dbReference>
<keyword evidence="4 6" id="KW-0648">Protein biosynthesis</keyword>
<evidence type="ECO:0000313" key="10">
    <source>
        <dbReference type="EMBL" id="AIA29456.1"/>
    </source>
</evidence>
<dbReference type="Pfam" id="PF00889">
    <property type="entry name" value="EF_TS"/>
    <property type="match status" value="1"/>
</dbReference>
<dbReference type="Gene3D" id="1.10.286.20">
    <property type="match status" value="1"/>
</dbReference>
<reference evidence="10 11" key="1">
    <citation type="journal article" date="2014" name="Genome Announc.">
        <title>Complete Genome Sequence of the Bovine Mastitis Pathogen Mycoplasma californicum Strain ST-6T (ATCC 33461T).</title>
        <authorList>
            <person name="Calcutt M.J."/>
            <person name="Foecking M.F."/>
            <person name="Fox L.K."/>
        </authorList>
    </citation>
    <scope>NUCLEOTIDE SEQUENCE [LARGE SCALE GENOMIC DNA]</scope>
    <source>
        <strain evidence="10 11">ST-6</strain>
    </source>
</reference>
<dbReference type="Proteomes" id="UP000027088">
    <property type="component" value="Chromosome"/>
</dbReference>
<comment type="similarity">
    <text evidence="1 6 7">Belongs to the EF-Ts family.</text>
</comment>
<dbReference type="InterPro" id="IPR001816">
    <property type="entry name" value="Transl_elong_EFTs/EF1B"/>
</dbReference>
<dbReference type="SUPFAM" id="SSF46934">
    <property type="entry name" value="UBA-like"/>
    <property type="match status" value="1"/>
</dbReference>
<evidence type="ECO:0000256" key="2">
    <source>
        <dbReference type="ARBA" id="ARBA00016956"/>
    </source>
</evidence>
<proteinExistence type="inferred from homology"/>
<evidence type="ECO:0000256" key="5">
    <source>
        <dbReference type="ARBA" id="ARBA00025453"/>
    </source>
</evidence>
<dbReference type="Gene3D" id="1.10.8.10">
    <property type="entry name" value="DNA helicase RuvA subunit, C-terminal domain"/>
    <property type="match status" value="1"/>
</dbReference>
<dbReference type="PANTHER" id="PTHR11741:SF0">
    <property type="entry name" value="ELONGATION FACTOR TS, MITOCHONDRIAL"/>
    <property type="match status" value="1"/>
</dbReference>
<evidence type="ECO:0000256" key="1">
    <source>
        <dbReference type="ARBA" id="ARBA00005532"/>
    </source>
</evidence>
<dbReference type="InterPro" id="IPR036402">
    <property type="entry name" value="EF-Ts_dimer_sf"/>
</dbReference>
<dbReference type="FunFam" id="1.10.8.10:FF:000001">
    <property type="entry name" value="Elongation factor Ts"/>
    <property type="match status" value="1"/>
</dbReference>
<evidence type="ECO:0000256" key="3">
    <source>
        <dbReference type="ARBA" id="ARBA00022768"/>
    </source>
</evidence>
<feature type="domain" description="Translation elongation factor EFTs/EF1B dimerisation" evidence="9">
    <location>
        <begin position="70"/>
        <end position="272"/>
    </location>
</feature>